<evidence type="ECO:0000259" key="1">
    <source>
        <dbReference type="Pfam" id="PF00496"/>
    </source>
</evidence>
<dbReference type="Pfam" id="PF00496">
    <property type="entry name" value="SBP_bac_5"/>
    <property type="match status" value="1"/>
</dbReference>
<dbReference type="InterPro" id="IPR000914">
    <property type="entry name" value="SBP_5_dom"/>
</dbReference>
<comment type="caution">
    <text evidence="2">The sequence shown here is derived from an EMBL/GenBank/DDBJ whole genome shotgun (WGS) entry which is preliminary data.</text>
</comment>
<keyword evidence="3" id="KW-1185">Reference proteome</keyword>
<dbReference type="Gene3D" id="3.10.105.10">
    <property type="entry name" value="Dipeptide-binding Protein, Domain 3"/>
    <property type="match status" value="1"/>
</dbReference>
<reference evidence="2 3" key="1">
    <citation type="submission" date="2023-11" db="EMBL/GenBank/DDBJ databases">
        <title>Lentzea sokolovensis, sp. nov., Lentzea kristufkii, sp. nov., and Lentzea miocenensis, sp. nov., rare actinobacteria from Sokolov Coal Basin, Miocene lacustrine sediment, Czech Republic.</title>
        <authorList>
            <person name="Lara A."/>
            <person name="Kotroba L."/>
            <person name="Nouioui I."/>
            <person name="Neumann-Schaal M."/>
            <person name="Mast Y."/>
            <person name="Chronakova A."/>
        </authorList>
    </citation>
    <scope>NUCLEOTIDE SEQUENCE [LARGE SCALE GENOMIC DNA]</scope>
    <source>
        <strain evidence="2 3">BCCO 10_0856</strain>
    </source>
</reference>
<gene>
    <name evidence="2" type="ORF">SK803_28290</name>
</gene>
<dbReference type="CDD" id="cd08506">
    <property type="entry name" value="PBP2_clavulanate_OppA2"/>
    <property type="match status" value="1"/>
</dbReference>
<name>A0ABU4T7K5_9PSEU</name>
<accession>A0ABU4T7K5</accession>
<dbReference type="PANTHER" id="PTHR30290">
    <property type="entry name" value="PERIPLASMIC BINDING COMPONENT OF ABC TRANSPORTER"/>
    <property type="match status" value="1"/>
</dbReference>
<organism evidence="2 3">
    <name type="scientific">Lentzea miocenica</name>
    <dbReference type="NCBI Taxonomy" id="3095431"/>
    <lineage>
        <taxon>Bacteria</taxon>
        <taxon>Bacillati</taxon>
        <taxon>Actinomycetota</taxon>
        <taxon>Actinomycetes</taxon>
        <taxon>Pseudonocardiales</taxon>
        <taxon>Pseudonocardiaceae</taxon>
        <taxon>Lentzea</taxon>
    </lineage>
</organism>
<dbReference type="Proteomes" id="UP001285521">
    <property type="component" value="Unassembled WGS sequence"/>
</dbReference>
<evidence type="ECO:0000313" key="2">
    <source>
        <dbReference type="EMBL" id="MDX8034136.1"/>
    </source>
</evidence>
<proteinExistence type="predicted"/>
<dbReference type="PIRSF" id="PIRSF002741">
    <property type="entry name" value="MppA"/>
    <property type="match status" value="1"/>
</dbReference>
<evidence type="ECO:0000313" key="3">
    <source>
        <dbReference type="Proteomes" id="UP001285521"/>
    </source>
</evidence>
<dbReference type="Gene3D" id="3.40.190.10">
    <property type="entry name" value="Periplasmic binding protein-like II"/>
    <property type="match status" value="1"/>
</dbReference>
<dbReference type="InterPro" id="IPR039424">
    <property type="entry name" value="SBP_5"/>
</dbReference>
<dbReference type="InterPro" id="IPR030678">
    <property type="entry name" value="Peptide/Ni-bd"/>
</dbReference>
<feature type="domain" description="Solute-binding protein family 5" evidence="1">
    <location>
        <begin position="61"/>
        <end position="475"/>
    </location>
</feature>
<sequence>MSSSEPRRGGTLRLYGPGSMDHVDPACAYYALGHQIIRLYARQLFTYPAVRDLRDWRAITPVPDLAAELPTTYNAGLSVNHTTYTITLRPNVLWDTTPPRPVTAHDFVRGFKRMCNPVAGAGAIRYFTSTVRGMAEFRDAYAAAIGPDPTAADLAEFQNSNEIAGIRVLDDETLVFELVRPAADFLNILAMPFASAAPAEYDAYLPDSPEFRTDIRSNGPYRLVHYVHGLELRVERNPVWDQATDDVRHQWVDAVEVTMERADPVAVGKKIIAGEADLSWASPVTEPYDANPTDPGNDLGYALNPYLVFNTVGPNNGGALRRPEVRRAIAHAIDKVAIAEIYDKLAAGTVMRPARSAIPPGNDGYEPFDLYATPGDRGDPAKCRALLAEAGYPDGLTLTAVHRDVDANPDVAKSYARDLEQAGITVDLVPMGHADYYAFLQDPANAEAGRWDLTAPSWTPDWFGNNGRAFLQPMFQTNRTRGTSNYGCYSNEEVDRLIELALGETDTGRAHAAWHEVDVQVMRDAAIVPILVHAPTIPHLSGHRVRNAIAMPTIDRWFDLSNVWLEDDEP</sequence>
<dbReference type="RefSeq" id="WP_319969161.1">
    <property type="nucleotide sequence ID" value="NZ_JAXAVW010000025.1"/>
</dbReference>
<reference evidence="2 3" key="2">
    <citation type="submission" date="2023-11" db="EMBL/GenBank/DDBJ databases">
        <authorList>
            <person name="Lara A.C."/>
            <person name="Chronakova A."/>
        </authorList>
    </citation>
    <scope>NUCLEOTIDE SEQUENCE [LARGE SCALE GENOMIC DNA]</scope>
    <source>
        <strain evidence="2 3">BCCO 10_0856</strain>
    </source>
</reference>
<dbReference type="SUPFAM" id="SSF53850">
    <property type="entry name" value="Periplasmic binding protein-like II"/>
    <property type="match status" value="1"/>
</dbReference>
<protein>
    <submittedName>
        <fullName evidence="2">ABC transporter substrate-binding protein</fullName>
    </submittedName>
</protein>
<dbReference type="EMBL" id="JAXAVW010000025">
    <property type="protein sequence ID" value="MDX8034136.1"/>
    <property type="molecule type" value="Genomic_DNA"/>
</dbReference>
<dbReference type="PANTHER" id="PTHR30290:SF83">
    <property type="entry name" value="ABC TRANSPORTER SUBSTRATE-BINDING PROTEIN"/>
    <property type="match status" value="1"/>
</dbReference>